<keyword evidence="3" id="KW-1185">Reference proteome</keyword>
<gene>
    <name evidence="2" type="ORF">PI95_034320</name>
</gene>
<sequence>MAKIFNILGLIVFLASCGTTISTFPTSDADKMGVKSNRFRGTAFSRSYRTHNLLVDTLNRFTPTQEDIALAEWILRHEIGKANKARINQFGQYPFIDRSLHKYFRQYIGVFAPNGDLIIEVNLHWDRVTLFDRVRGHWDGRLDYSSDYSVTLDGGSRYWQVGVNLTTRTLSGLSINGVAARKTAYNIGYPSLRATNRN</sequence>
<comment type="caution">
    <text evidence="2">The sequence shown here is derived from an EMBL/GenBank/DDBJ whole genome shotgun (WGS) entry which is preliminary data.</text>
</comment>
<dbReference type="PROSITE" id="PS51257">
    <property type="entry name" value="PROKAR_LIPOPROTEIN"/>
    <property type="match status" value="1"/>
</dbReference>
<name>A0A846HJ54_9CYAN</name>
<proteinExistence type="predicted"/>
<organism evidence="2 3">
    <name type="scientific">Hassallia byssoidea VB512170</name>
    <dbReference type="NCBI Taxonomy" id="1304833"/>
    <lineage>
        <taxon>Bacteria</taxon>
        <taxon>Bacillati</taxon>
        <taxon>Cyanobacteriota</taxon>
        <taxon>Cyanophyceae</taxon>
        <taxon>Nostocales</taxon>
        <taxon>Tolypothrichaceae</taxon>
        <taxon>Hassallia</taxon>
    </lineage>
</organism>
<feature type="chain" id="PRO_5032535554" description="Lipoprotein" evidence="1">
    <location>
        <begin position="22"/>
        <end position="198"/>
    </location>
</feature>
<dbReference type="EMBL" id="JTCM02000192">
    <property type="protein sequence ID" value="NEU77406.1"/>
    <property type="molecule type" value="Genomic_DNA"/>
</dbReference>
<protein>
    <recommendedName>
        <fullName evidence="4">Lipoprotein</fullName>
    </recommendedName>
</protein>
<dbReference type="RefSeq" id="WP_163519459.1">
    <property type="nucleotide sequence ID" value="NZ_JTCM02000192.1"/>
</dbReference>
<keyword evidence="1" id="KW-0732">Signal</keyword>
<evidence type="ECO:0000313" key="2">
    <source>
        <dbReference type="EMBL" id="NEU77406.1"/>
    </source>
</evidence>
<dbReference type="AlphaFoldDB" id="A0A846HJ54"/>
<evidence type="ECO:0000256" key="1">
    <source>
        <dbReference type="SAM" id="SignalP"/>
    </source>
</evidence>
<feature type="signal peptide" evidence="1">
    <location>
        <begin position="1"/>
        <end position="21"/>
    </location>
</feature>
<evidence type="ECO:0008006" key="4">
    <source>
        <dbReference type="Google" id="ProtNLM"/>
    </source>
</evidence>
<reference evidence="2 3" key="1">
    <citation type="journal article" date="2015" name="Genome Announc.">
        <title>Draft Genome Sequence of Cyanobacterium Hassallia byssoidea Strain VB512170, Isolated from Monuments in India.</title>
        <authorList>
            <person name="Singh D."/>
            <person name="Chandrababunaidu M.M."/>
            <person name="Panda A."/>
            <person name="Sen D."/>
            <person name="Bhattacharyya S."/>
            <person name="Adhikary S.P."/>
            <person name="Tripathy S."/>
        </authorList>
    </citation>
    <scope>NUCLEOTIDE SEQUENCE [LARGE SCALE GENOMIC DNA]</scope>
    <source>
        <strain evidence="2 3">VB512170</strain>
    </source>
</reference>
<dbReference type="Proteomes" id="UP000031549">
    <property type="component" value="Unassembled WGS sequence"/>
</dbReference>
<accession>A0A846HJ54</accession>
<evidence type="ECO:0000313" key="3">
    <source>
        <dbReference type="Proteomes" id="UP000031549"/>
    </source>
</evidence>